<keyword evidence="1" id="KW-0472">Membrane</keyword>
<accession>A0A1A9HXH7</accession>
<sequence>MRVIFPDKHNKLPFLRRVLKQLPFLIFVTSCSAPFIAYMMNKFFCIPGVLETLALSVKGIQKHYFWQFITYPLITADSLSLHQEQSWEITQRLLIRNTLDFLFFYKATNHVMRKLGAFSLLTLIVGQILIIGTVLWGLMKLFHSTQVFFGPESLICALVLVHVFLDAEKRIQLGPTPLTFAKKWGFLLILGFYFCILIFSGAYFIFLATILSLVLSIFFCKKEKIPNPYITSL</sequence>
<keyword evidence="1" id="KW-0812">Transmembrane</keyword>
<gene>
    <name evidence="2" type="ORF">Cs308_0622</name>
</gene>
<dbReference type="RefSeq" id="WP_066482406.1">
    <property type="nucleotide sequence ID" value="NZ_CP014639.1"/>
</dbReference>
<organism evidence="2 3">
    <name type="scientific">Candidatus Chlamydia sanziniae</name>
    <dbReference type="NCBI Taxonomy" id="1806891"/>
    <lineage>
        <taxon>Bacteria</taxon>
        <taxon>Pseudomonadati</taxon>
        <taxon>Chlamydiota</taxon>
        <taxon>Chlamydiia</taxon>
        <taxon>Chlamydiales</taxon>
        <taxon>Chlamydiaceae</taxon>
        <taxon>Chlamydia/Chlamydophila group</taxon>
        <taxon>Chlamydia</taxon>
    </lineage>
</organism>
<dbReference type="Proteomes" id="UP000078162">
    <property type="component" value="Chromosome"/>
</dbReference>
<feature type="transmembrane region" description="Helical" evidence="1">
    <location>
        <begin position="186"/>
        <end position="219"/>
    </location>
</feature>
<name>A0A1A9HXH7_9CHLA</name>
<dbReference type="OrthoDB" id="18763at2"/>
<dbReference type="PATRIC" id="fig|1806891.3.peg.613"/>
<evidence type="ECO:0000256" key="1">
    <source>
        <dbReference type="SAM" id="Phobius"/>
    </source>
</evidence>
<evidence type="ECO:0000313" key="3">
    <source>
        <dbReference type="Proteomes" id="UP000078162"/>
    </source>
</evidence>
<proteinExistence type="predicted"/>
<dbReference type="PROSITE" id="PS51257">
    <property type="entry name" value="PROKAR_LIPOPROTEIN"/>
    <property type="match status" value="1"/>
</dbReference>
<evidence type="ECO:0000313" key="2">
    <source>
        <dbReference type="EMBL" id="ANH78792.1"/>
    </source>
</evidence>
<reference evidence="2 3" key="1">
    <citation type="submission" date="2016-03" db="EMBL/GenBank/DDBJ databases">
        <title>Culture-independent genomics supports pathogen discovery for uncultivable bacteria within the genus Chlamydia.</title>
        <authorList>
            <person name="Taylor-Brown A."/>
            <person name="Bachmann N.L."/>
            <person name="Borel N."/>
            <person name="Polkinghorne A."/>
        </authorList>
    </citation>
    <scope>NUCLEOTIDE SEQUENCE [LARGE SCALE GENOMIC DNA]</scope>
    <source>
        <strain evidence="2 3">2742-308</strain>
    </source>
</reference>
<feature type="transmembrane region" description="Helical" evidence="1">
    <location>
        <begin position="145"/>
        <end position="165"/>
    </location>
</feature>
<dbReference type="AlphaFoldDB" id="A0A1A9HXH7"/>
<dbReference type="STRING" id="1806891.Cs308_0622"/>
<keyword evidence="3" id="KW-1185">Reference proteome</keyword>
<keyword evidence="1" id="KW-1133">Transmembrane helix</keyword>
<dbReference type="EMBL" id="CP014639">
    <property type="protein sequence ID" value="ANH78792.1"/>
    <property type="molecule type" value="Genomic_DNA"/>
</dbReference>
<dbReference type="KEGG" id="csaz:Cs308_0622"/>
<protein>
    <submittedName>
        <fullName evidence="2">Uncharacterized protein</fullName>
    </submittedName>
</protein>
<feature type="transmembrane region" description="Helical" evidence="1">
    <location>
        <begin position="115"/>
        <end position="139"/>
    </location>
</feature>